<dbReference type="Pfam" id="PF00067">
    <property type="entry name" value="p450"/>
    <property type="match status" value="1"/>
</dbReference>
<dbReference type="EMBL" id="JAACJJ010000042">
    <property type="protein sequence ID" value="KAF5316586.1"/>
    <property type="molecule type" value="Genomic_DNA"/>
</dbReference>
<evidence type="ECO:0000256" key="4">
    <source>
        <dbReference type="ARBA" id="ARBA00010617"/>
    </source>
</evidence>
<keyword evidence="14" id="KW-1185">Reference proteome</keyword>
<keyword evidence="9" id="KW-0560">Oxidoreductase</keyword>
<dbReference type="SUPFAM" id="SSF48264">
    <property type="entry name" value="Cytochrome P450"/>
    <property type="match status" value="1"/>
</dbReference>
<evidence type="ECO:0000313" key="13">
    <source>
        <dbReference type="EMBL" id="KAF5316586.1"/>
    </source>
</evidence>
<dbReference type="GO" id="GO:0005506">
    <property type="term" value="F:iron ion binding"/>
    <property type="evidence" value="ECO:0007669"/>
    <property type="project" value="InterPro"/>
</dbReference>
<comment type="pathway">
    <text evidence="3">Secondary metabolite biosynthesis; terpenoid biosynthesis.</text>
</comment>
<evidence type="ECO:0000256" key="3">
    <source>
        <dbReference type="ARBA" id="ARBA00004721"/>
    </source>
</evidence>
<keyword evidence="5" id="KW-0349">Heme</keyword>
<name>A0A8H5EY37_9AGAR</name>
<proteinExistence type="inferred from homology"/>
<evidence type="ECO:0000256" key="6">
    <source>
        <dbReference type="ARBA" id="ARBA00022692"/>
    </source>
</evidence>
<evidence type="ECO:0008006" key="15">
    <source>
        <dbReference type="Google" id="ProtNLM"/>
    </source>
</evidence>
<dbReference type="PANTHER" id="PTHR24305">
    <property type="entry name" value="CYTOCHROME P450"/>
    <property type="match status" value="1"/>
</dbReference>
<comment type="subcellular location">
    <subcellularLocation>
        <location evidence="2">Membrane</location>
    </subcellularLocation>
</comment>
<dbReference type="PANTHER" id="PTHR24305:SF166">
    <property type="entry name" value="CYTOCHROME P450 12A4, MITOCHONDRIAL-RELATED"/>
    <property type="match status" value="1"/>
</dbReference>
<accession>A0A8H5EY37</accession>
<keyword evidence="12" id="KW-0472">Membrane</keyword>
<dbReference type="GO" id="GO:0016705">
    <property type="term" value="F:oxidoreductase activity, acting on paired donors, with incorporation or reduction of molecular oxygen"/>
    <property type="evidence" value="ECO:0007669"/>
    <property type="project" value="InterPro"/>
</dbReference>
<comment type="caution">
    <text evidence="13">The sequence shown here is derived from an EMBL/GenBank/DDBJ whole genome shotgun (WGS) entry which is preliminary data.</text>
</comment>
<evidence type="ECO:0000256" key="9">
    <source>
        <dbReference type="ARBA" id="ARBA00023002"/>
    </source>
</evidence>
<dbReference type="GO" id="GO:0020037">
    <property type="term" value="F:heme binding"/>
    <property type="evidence" value="ECO:0007669"/>
    <property type="project" value="InterPro"/>
</dbReference>
<dbReference type="GO" id="GO:0016020">
    <property type="term" value="C:membrane"/>
    <property type="evidence" value="ECO:0007669"/>
    <property type="project" value="UniProtKB-SubCell"/>
</dbReference>
<evidence type="ECO:0000256" key="12">
    <source>
        <dbReference type="ARBA" id="ARBA00023136"/>
    </source>
</evidence>
<reference evidence="13 14" key="1">
    <citation type="journal article" date="2020" name="ISME J.">
        <title>Uncovering the hidden diversity of litter-decomposition mechanisms in mushroom-forming fungi.</title>
        <authorList>
            <person name="Floudas D."/>
            <person name="Bentzer J."/>
            <person name="Ahren D."/>
            <person name="Johansson T."/>
            <person name="Persson P."/>
            <person name="Tunlid A."/>
        </authorList>
    </citation>
    <scope>NUCLEOTIDE SEQUENCE [LARGE SCALE GENOMIC DNA]</scope>
    <source>
        <strain evidence="13 14">CBS 101986</strain>
    </source>
</reference>
<comment type="cofactor">
    <cofactor evidence="1">
        <name>heme</name>
        <dbReference type="ChEBI" id="CHEBI:30413"/>
    </cofactor>
</comment>
<keyword evidence="7" id="KW-0479">Metal-binding</keyword>
<evidence type="ECO:0000256" key="5">
    <source>
        <dbReference type="ARBA" id="ARBA00022617"/>
    </source>
</evidence>
<keyword evidence="8" id="KW-1133">Transmembrane helix</keyword>
<organism evidence="13 14">
    <name type="scientific">Psilocybe cf. subviscida</name>
    <dbReference type="NCBI Taxonomy" id="2480587"/>
    <lineage>
        <taxon>Eukaryota</taxon>
        <taxon>Fungi</taxon>
        <taxon>Dikarya</taxon>
        <taxon>Basidiomycota</taxon>
        <taxon>Agaricomycotina</taxon>
        <taxon>Agaricomycetes</taxon>
        <taxon>Agaricomycetidae</taxon>
        <taxon>Agaricales</taxon>
        <taxon>Agaricineae</taxon>
        <taxon>Strophariaceae</taxon>
        <taxon>Psilocybe</taxon>
    </lineage>
</organism>
<evidence type="ECO:0000256" key="2">
    <source>
        <dbReference type="ARBA" id="ARBA00004370"/>
    </source>
</evidence>
<dbReference type="GO" id="GO:0004497">
    <property type="term" value="F:monooxygenase activity"/>
    <property type="evidence" value="ECO:0007669"/>
    <property type="project" value="UniProtKB-KW"/>
</dbReference>
<keyword evidence="6" id="KW-0812">Transmembrane</keyword>
<dbReference type="InterPro" id="IPR050121">
    <property type="entry name" value="Cytochrome_P450_monoxygenase"/>
</dbReference>
<dbReference type="Gene3D" id="1.10.630.10">
    <property type="entry name" value="Cytochrome P450"/>
    <property type="match status" value="1"/>
</dbReference>
<comment type="similarity">
    <text evidence="4">Belongs to the cytochrome P450 family.</text>
</comment>
<evidence type="ECO:0000256" key="1">
    <source>
        <dbReference type="ARBA" id="ARBA00001971"/>
    </source>
</evidence>
<dbReference type="InterPro" id="IPR001128">
    <property type="entry name" value="Cyt_P450"/>
</dbReference>
<evidence type="ECO:0000256" key="11">
    <source>
        <dbReference type="ARBA" id="ARBA00023033"/>
    </source>
</evidence>
<dbReference type="AlphaFoldDB" id="A0A8H5EY37"/>
<protein>
    <recommendedName>
        <fullName evidence="15">Cytochrome P450</fullName>
    </recommendedName>
</protein>
<dbReference type="InterPro" id="IPR036396">
    <property type="entry name" value="Cyt_P450_sf"/>
</dbReference>
<evidence type="ECO:0000256" key="8">
    <source>
        <dbReference type="ARBA" id="ARBA00022989"/>
    </source>
</evidence>
<dbReference type="OrthoDB" id="1470350at2759"/>
<dbReference type="Proteomes" id="UP000567179">
    <property type="component" value="Unassembled WGS sequence"/>
</dbReference>
<keyword evidence="10" id="KW-0408">Iron</keyword>
<gene>
    <name evidence="13" type="ORF">D9619_006513</name>
</gene>
<evidence type="ECO:0000313" key="14">
    <source>
        <dbReference type="Proteomes" id="UP000567179"/>
    </source>
</evidence>
<keyword evidence="11" id="KW-0503">Monooxygenase</keyword>
<sequence>MGVNGPVEDLSNIPGPPAPSFIQGSLGDLYSLEGWEYQRKIREEYGSAIKIKGPFGSNRLFVSDPAALYNIFSKDQTVFEETSSFISINKLAYGDGLLSVLGEQHRKQRKMLNPVFSVTNMRKMVPTLYEVSKKLHAAISAQVKSGPREVEVASWVSRTTLELIGQTGLGYSFDSLTEDAVPHSYSVAVKQFMCANCTPGFRRFVVDMLPWKNLHEIRDVFDVMYETSKEILDAKKRALRDEGSSTEGNDIMSILWSWYSLQWTRARQPSRVFYIYWRFIQKRKLGYTTR</sequence>
<evidence type="ECO:0000256" key="10">
    <source>
        <dbReference type="ARBA" id="ARBA00023004"/>
    </source>
</evidence>
<evidence type="ECO:0000256" key="7">
    <source>
        <dbReference type="ARBA" id="ARBA00022723"/>
    </source>
</evidence>